<proteinExistence type="predicted"/>
<accession>A0A3S2U1B3</accession>
<dbReference type="InterPro" id="IPR051045">
    <property type="entry name" value="TonB-dependent_transducer"/>
</dbReference>
<sequence>MKNYLFLFLCLLTQNLFSQENVDKKALKKEYFTTAEIDVKPEFPGGGEKMYSFIAKNYKIPESKEKIIGKIYIVFIVETDGSILDVKITKDIGHGTGEEAIRVIKMFPKWKPGEKNGEKVRVQYQIPISIN</sequence>
<dbReference type="AlphaFoldDB" id="A0A3S2U1B3"/>
<dbReference type="PANTHER" id="PTHR33446">
    <property type="entry name" value="PROTEIN TONB-RELATED"/>
    <property type="match status" value="1"/>
</dbReference>
<evidence type="ECO:0000259" key="1">
    <source>
        <dbReference type="Pfam" id="PF03544"/>
    </source>
</evidence>
<dbReference type="Pfam" id="PF03544">
    <property type="entry name" value="TonB_C"/>
    <property type="match status" value="1"/>
</dbReference>
<dbReference type="PANTHER" id="PTHR33446:SF2">
    <property type="entry name" value="PROTEIN TONB"/>
    <property type="match status" value="1"/>
</dbReference>
<feature type="domain" description="TonB C-terminal" evidence="1">
    <location>
        <begin position="64"/>
        <end position="128"/>
    </location>
</feature>
<dbReference type="OrthoDB" id="1095452at2"/>
<protein>
    <recommendedName>
        <fullName evidence="1">TonB C-terminal domain-containing protein</fullName>
    </recommendedName>
</protein>
<gene>
    <name evidence="2" type="ORF">EOD40_12390</name>
</gene>
<name>A0A3S2U1B3_9FLAO</name>
<dbReference type="Proteomes" id="UP000285211">
    <property type="component" value="Unassembled WGS sequence"/>
</dbReference>
<evidence type="ECO:0000313" key="2">
    <source>
        <dbReference type="EMBL" id="RVT74965.1"/>
    </source>
</evidence>
<dbReference type="GO" id="GO:0055085">
    <property type="term" value="P:transmembrane transport"/>
    <property type="evidence" value="ECO:0007669"/>
    <property type="project" value="InterPro"/>
</dbReference>
<reference evidence="2 3" key="1">
    <citation type="submission" date="2019-01" db="EMBL/GenBank/DDBJ databases">
        <authorList>
            <person name="Chen W.-M."/>
        </authorList>
    </citation>
    <scope>NUCLEOTIDE SEQUENCE [LARGE SCALE GENOMIC DNA]</scope>
    <source>
        <strain evidence="2 3">BBQ-12</strain>
    </source>
</reference>
<dbReference type="GO" id="GO:0098797">
    <property type="term" value="C:plasma membrane protein complex"/>
    <property type="evidence" value="ECO:0007669"/>
    <property type="project" value="TreeGrafter"/>
</dbReference>
<dbReference type="EMBL" id="SACJ01000007">
    <property type="protein sequence ID" value="RVT74965.1"/>
    <property type="molecule type" value="Genomic_DNA"/>
</dbReference>
<comment type="caution">
    <text evidence="2">The sequence shown here is derived from an EMBL/GenBank/DDBJ whole genome shotgun (WGS) entry which is preliminary data.</text>
</comment>
<organism evidence="2 3">
    <name type="scientific">Flavobacterium sufflavum</name>
    <dbReference type="NCBI Taxonomy" id="1921138"/>
    <lineage>
        <taxon>Bacteria</taxon>
        <taxon>Pseudomonadati</taxon>
        <taxon>Bacteroidota</taxon>
        <taxon>Flavobacteriia</taxon>
        <taxon>Flavobacteriales</taxon>
        <taxon>Flavobacteriaceae</taxon>
        <taxon>Flavobacterium</taxon>
    </lineage>
</organism>
<dbReference type="SUPFAM" id="SSF74653">
    <property type="entry name" value="TolA/TonB C-terminal domain"/>
    <property type="match status" value="1"/>
</dbReference>
<dbReference type="InterPro" id="IPR037682">
    <property type="entry name" value="TonB_C"/>
</dbReference>
<dbReference type="Gene3D" id="3.30.1150.10">
    <property type="match status" value="1"/>
</dbReference>
<dbReference type="GO" id="GO:0031992">
    <property type="term" value="F:energy transducer activity"/>
    <property type="evidence" value="ECO:0007669"/>
    <property type="project" value="TreeGrafter"/>
</dbReference>
<keyword evidence="3" id="KW-1185">Reference proteome</keyword>
<evidence type="ECO:0000313" key="3">
    <source>
        <dbReference type="Proteomes" id="UP000285211"/>
    </source>
</evidence>
<dbReference type="RefSeq" id="WP_128195984.1">
    <property type="nucleotide sequence ID" value="NZ_SACJ01000007.1"/>
</dbReference>